<dbReference type="VEuPathDB" id="GiardiaDB:SS50377_20095"/>
<evidence type="ECO:0000313" key="3">
    <source>
        <dbReference type="EMBL" id="KAH0576749.1"/>
    </source>
</evidence>
<dbReference type="Gene3D" id="1.25.40.20">
    <property type="entry name" value="Ankyrin repeat-containing domain"/>
    <property type="match status" value="1"/>
</dbReference>
<dbReference type="EMBL" id="KI546100">
    <property type="protein sequence ID" value="EST45153.1"/>
    <property type="molecule type" value="Genomic_DNA"/>
</dbReference>
<dbReference type="PANTHER" id="PTHR24120:SF4">
    <property type="entry name" value="GH07239P"/>
    <property type="match status" value="1"/>
</dbReference>
<dbReference type="InterPro" id="IPR002110">
    <property type="entry name" value="Ankyrin_rpt"/>
</dbReference>
<protein>
    <submittedName>
        <fullName evidence="2">Ankyrin repeat-containing protein</fullName>
    </submittedName>
</protein>
<dbReference type="InterPro" id="IPR036770">
    <property type="entry name" value="Ankyrin_rpt-contain_sf"/>
</dbReference>
<dbReference type="Proteomes" id="UP000018208">
    <property type="component" value="Unassembled WGS sequence"/>
</dbReference>
<sequence>MSQMQPRRSLTALSKQKIKNARPQSQQNPNFFVFDPYAQDLNDQFGESPLIVAMKQNNKFKFLQLYPKLQTTSRVNSFMAQVFLNGAQWHYSMKQPQFAMDRDSSGKTLLHYAVAGNINLAEGYFKNQIIQRCAGVQDSRGTTSLMLAAALGHDKCVQVLRDIEVGIQDMDGCTALMYAAKFGRKRCIELLLREEFLIKDKRNFIFIDYLPKDFDSKYLTKLNSLLTGLFKNYQPNQKYNDEKKDSLINLPQYTQIYVQFRDQLIQTQTDILSRIDEGEKLQTEVIVDPLIRLDFIFNEYLKTNCFPGFSLQIVDFIDQYNNILNQHIQINKQFASQLIHEIQQFVQQLFDSLYSWKSKLLQLYKLNIDKIHLVLLYKQNDLHEDFDIIFKKLQNQETEMNKQLQNCIKLFNQLAFEDLNFTKKKEECIKITYDFQQFGDILYEDLKNKFQSSLDLQHEALNTKTNCMVENILNIYKMEIQGQIDKLTKDIQDKMMLKIDESVLIKLNQSIKKQDAFAISSIVDIPQIKNHLNCLKVMFQNTQKIIPYNMYICIYNTAQQFITKEDGLLQFISQHNILPILGVIPSFLFVEDYFKVYHQQYQFSVQQFIQGMINELVSQWSPQVEKSFILCLQKYFIQNRPDNVPKISSNRYGTLKKQKINIMDSLLENIELTFSYFYLSIIGQICKCELVFYEKINNIKANELTDDDQYVGTYKIFQPIRGKTYNCIAPGWMYMDQRNNIDILVEPLFECINDI</sequence>
<dbReference type="EMBL" id="AUWU02000001">
    <property type="protein sequence ID" value="KAH0576749.1"/>
    <property type="molecule type" value="Genomic_DNA"/>
</dbReference>
<dbReference type="OrthoDB" id="539213at2759"/>
<evidence type="ECO:0000256" key="1">
    <source>
        <dbReference type="SAM" id="MobiDB-lite"/>
    </source>
</evidence>
<dbReference type="PANTHER" id="PTHR24120">
    <property type="entry name" value="GH07239P"/>
    <property type="match status" value="1"/>
</dbReference>
<proteinExistence type="predicted"/>
<reference evidence="2 3" key="1">
    <citation type="journal article" date="2014" name="PLoS Genet.">
        <title>The Genome of Spironucleus salmonicida Highlights a Fish Pathogen Adapted to Fluctuating Environments.</title>
        <authorList>
            <person name="Xu F."/>
            <person name="Jerlstrom-Hultqvist J."/>
            <person name="Einarsson E."/>
            <person name="Astvaldsson A."/>
            <person name="Svard S.G."/>
            <person name="Andersson J.O."/>
        </authorList>
    </citation>
    <scope>NUCLEOTIDE SEQUENCE</scope>
    <source>
        <strain evidence="3">ATCC 50377</strain>
    </source>
</reference>
<keyword evidence="4" id="KW-1185">Reference proteome</keyword>
<feature type="region of interest" description="Disordered" evidence="1">
    <location>
        <begin position="1"/>
        <end position="27"/>
    </location>
</feature>
<gene>
    <name evidence="2" type="ORF">SS50377_14724</name>
    <name evidence="3" type="ORF">SS50377_20095</name>
</gene>
<reference evidence="3" key="2">
    <citation type="submission" date="2020-12" db="EMBL/GenBank/DDBJ databases">
        <title>New Spironucleus salmonicida genome in near-complete chromosomes.</title>
        <authorList>
            <person name="Xu F."/>
            <person name="Kurt Z."/>
            <person name="Jimenez-Gonzalez A."/>
            <person name="Astvaldsson A."/>
            <person name="Andersson J.O."/>
            <person name="Svard S.G."/>
        </authorList>
    </citation>
    <scope>NUCLEOTIDE SEQUENCE</scope>
    <source>
        <strain evidence="3">ATCC 50377</strain>
    </source>
</reference>
<dbReference type="SMART" id="SM00248">
    <property type="entry name" value="ANK"/>
    <property type="match status" value="2"/>
</dbReference>
<accession>V6LLB8</accession>
<evidence type="ECO:0000313" key="2">
    <source>
        <dbReference type="EMBL" id="EST45153.1"/>
    </source>
</evidence>
<organism evidence="2">
    <name type="scientific">Spironucleus salmonicida</name>
    <dbReference type="NCBI Taxonomy" id="348837"/>
    <lineage>
        <taxon>Eukaryota</taxon>
        <taxon>Metamonada</taxon>
        <taxon>Diplomonadida</taxon>
        <taxon>Hexamitidae</taxon>
        <taxon>Hexamitinae</taxon>
        <taxon>Spironucleus</taxon>
    </lineage>
</organism>
<evidence type="ECO:0000313" key="4">
    <source>
        <dbReference type="Proteomes" id="UP000018208"/>
    </source>
</evidence>
<name>V6LLB8_9EUKA</name>
<feature type="compositionally biased region" description="Polar residues" evidence="1">
    <location>
        <begin position="1"/>
        <end position="14"/>
    </location>
</feature>
<dbReference type="SUPFAM" id="SSF48403">
    <property type="entry name" value="Ankyrin repeat"/>
    <property type="match status" value="1"/>
</dbReference>
<dbReference type="Pfam" id="PF12796">
    <property type="entry name" value="Ank_2"/>
    <property type="match status" value="1"/>
</dbReference>
<dbReference type="AlphaFoldDB" id="V6LLB8"/>